<feature type="transmembrane region" description="Helical" evidence="8">
    <location>
        <begin position="85"/>
        <end position="108"/>
    </location>
</feature>
<dbReference type="Pfam" id="PF00528">
    <property type="entry name" value="BPD_transp_1"/>
    <property type="match status" value="1"/>
</dbReference>
<evidence type="ECO:0000256" key="6">
    <source>
        <dbReference type="ARBA" id="ARBA00022989"/>
    </source>
</evidence>
<evidence type="ECO:0000256" key="7">
    <source>
        <dbReference type="ARBA" id="ARBA00023136"/>
    </source>
</evidence>
<proteinExistence type="inferred from homology"/>
<dbReference type="EMBL" id="FQUH01000022">
    <property type="protein sequence ID" value="SHF97280.1"/>
    <property type="molecule type" value="Genomic_DNA"/>
</dbReference>
<evidence type="ECO:0000256" key="2">
    <source>
        <dbReference type="ARBA" id="ARBA00022448"/>
    </source>
</evidence>
<dbReference type="PANTHER" id="PTHR43357">
    <property type="entry name" value="INNER MEMBRANE ABC TRANSPORTER PERMEASE PROTEIN YDCV"/>
    <property type="match status" value="1"/>
</dbReference>
<accession>A0A1M5G0F9</accession>
<dbReference type="GO" id="GO:0055085">
    <property type="term" value="P:transmembrane transport"/>
    <property type="evidence" value="ECO:0007669"/>
    <property type="project" value="InterPro"/>
</dbReference>
<feature type="transmembrane region" description="Helical" evidence="8">
    <location>
        <begin position="252"/>
        <end position="273"/>
    </location>
</feature>
<evidence type="ECO:0000256" key="8">
    <source>
        <dbReference type="RuleBase" id="RU363032"/>
    </source>
</evidence>
<evidence type="ECO:0000256" key="5">
    <source>
        <dbReference type="ARBA" id="ARBA00022692"/>
    </source>
</evidence>
<keyword evidence="4" id="KW-0997">Cell inner membrane</keyword>
<organism evidence="10 11">
    <name type="scientific">Vibrio gazogenes DSM 21264 = NBRC 103151</name>
    <dbReference type="NCBI Taxonomy" id="1123492"/>
    <lineage>
        <taxon>Bacteria</taxon>
        <taxon>Pseudomonadati</taxon>
        <taxon>Pseudomonadota</taxon>
        <taxon>Gammaproteobacteria</taxon>
        <taxon>Vibrionales</taxon>
        <taxon>Vibrionaceae</taxon>
        <taxon>Vibrio</taxon>
    </lineage>
</organism>
<dbReference type="InterPro" id="IPR000515">
    <property type="entry name" value="MetI-like"/>
</dbReference>
<dbReference type="PANTHER" id="PTHR43357:SF4">
    <property type="entry name" value="INNER MEMBRANE ABC TRANSPORTER PERMEASE PROTEIN YDCV"/>
    <property type="match status" value="1"/>
</dbReference>
<evidence type="ECO:0000256" key="1">
    <source>
        <dbReference type="ARBA" id="ARBA00004429"/>
    </source>
</evidence>
<dbReference type="CDD" id="cd06261">
    <property type="entry name" value="TM_PBP2"/>
    <property type="match status" value="1"/>
</dbReference>
<dbReference type="Gene3D" id="1.10.3720.10">
    <property type="entry name" value="MetI-like"/>
    <property type="match status" value="1"/>
</dbReference>
<gene>
    <name evidence="10" type="ORF">SAMN02745781_03653</name>
</gene>
<comment type="subcellular location">
    <subcellularLocation>
        <location evidence="1">Cell inner membrane</location>
        <topology evidence="1">Multi-pass membrane protein</topology>
    </subcellularLocation>
    <subcellularLocation>
        <location evidence="8">Cell membrane</location>
        <topology evidence="8">Multi-pass membrane protein</topology>
    </subcellularLocation>
</comment>
<feature type="transmembrane region" description="Helical" evidence="8">
    <location>
        <begin position="27"/>
        <end position="53"/>
    </location>
</feature>
<comment type="similarity">
    <text evidence="8">Belongs to the binding-protein-dependent transport system permease family.</text>
</comment>
<evidence type="ECO:0000313" key="11">
    <source>
        <dbReference type="Proteomes" id="UP000184159"/>
    </source>
</evidence>
<dbReference type="PROSITE" id="PS50928">
    <property type="entry name" value="ABC_TM1"/>
    <property type="match status" value="1"/>
</dbReference>
<reference evidence="11" key="1">
    <citation type="submission" date="2016-11" db="EMBL/GenBank/DDBJ databases">
        <authorList>
            <person name="Varghese N."/>
            <person name="Submissions S."/>
        </authorList>
    </citation>
    <scope>NUCLEOTIDE SEQUENCE [LARGE SCALE GENOMIC DNA]</scope>
    <source>
        <strain evidence="11">DSM 21264</strain>
    </source>
</reference>
<feature type="transmembrane region" description="Helical" evidence="8">
    <location>
        <begin position="197"/>
        <end position="219"/>
    </location>
</feature>
<keyword evidence="5 8" id="KW-0812">Transmembrane</keyword>
<feature type="transmembrane region" description="Helical" evidence="8">
    <location>
        <begin position="152"/>
        <end position="176"/>
    </location>
</feature>
<dbReference type="RefSeq" id="WP_072962550.1">
    <property type="nucleotide sequence ID" value="NZ_FQUH01000022.1"/>
</dbReference>
<evidence type="ECO:0000259" key="9">
    <source>
        <dbReference type="PROSITE" id="PS50928"/>
    </source>
</evidence>
<dbReference type="GO" id="GO:0005886">
    <property type="term" value="C:plasma membrane"/>
    <property type="evidence" value="ECO:0007669"/>
    <property type="project" value="UniProtKB-SubCell"/>
</dbReference>
<feature type="domain" description="ABC transmembrane type-1" evidence="9">
    <location>
        <begin position="85"/>
        <end position="273"/>
    </location>
</feature>
<keyword evidence="7 8" id="KW-0472">Membrane</keyword>
<dbReference type="Proteomes" id="UP000184159">
    <property type="component" value="Unassembled WGS sequence"/>
</dbReference>
<dbReference type="InterPro" id="IPR035906">
    <property type="entry name" value="MetI-like_sf"/>
</dbReference>
<keyword evidence="2 8" id="KW-0813">Transport</keyword>
<evidence type="ECO:0000313" key="10">
    <source>
        <dbReference type="EMBL" id="SHF97280.1"/>
    </source>
</evidence>
<dbReference type="AlphaFoldDB" id="A0A1M5G0F9"/>
<evidence type="ECO:0000256" key="4">
    <source>
        <dbReference type="ARBA" id="ARBA00022519"/>
    </source>
</evidence>
<evidence type="ECO:0000256" key="3">
    <source>
        <dbReference type="ARBA" id="ARBA00022475"/>
    </source>
</evidence>
<sequence>MKAEQALLYSKQTSVKRLAERFPVDRVIQYIFVIAMALMMFGPLVNLLIWTVAEVWYFPHSLPSQWGFKYWNQVFSPYSDVSGSLTTSIFVALTTVVACLCVSIPAGYALSKRSMPMRVFWMLLFLIPQAFPNLAVYMNVARIFYDFSLNGTFLGVVLVHSVHGLMFSVWISVAAFSGIDPLMARASRNLGAGPVYTFFHIILPQAMPGIIASGIFVFLESLDEFTGTFFVGAPDISTLPLLLYTASMEGNYQIASITALILLVPSIAFMFVINKFMSADMLSRVGK</sequence>
<keyword evidence="3" id="KW-1003">Cell membrane</keyword>
<name>A0A1M5G0F9_VIBGA</name>
<keyword evidence="6 8" id="KW-1133">Transmembrane helix</keyword>
<protein>
    <submittedName>
        <fullName evidence="10">ABC-type spermidine/putrescine transport system, permease component II</fullName>
    </submittedName>
</protein>
<dbReference type="SUPFAM" id="SSF161098">
    <property type="entry name" value="MetI-like"/>
    <property type="match status" value="1"/>
</dbReference>
<feature type="transmembrane region" description="Helical" evidence="8">
    <location>
        <begin position="120"/>
        <end position="140"/>
    </location>
</feature>
<keyword evidence="11" id="KW-1185">Reference proteome</keyword>